<keyword evidence="5 9" id="KW-0560">Oxidoreductase</keyword>
<sequence>MALHYIPILATTIVLVYFSHLFLKHLANRSRRRAFAISHHCAPVPAWPSRDPSPLGLDVLYGNLRAFRDHTLLTRFQHALSTYSPPGSRTIALKIFGGTNFATADARNLQAMLATKFAEWSIGDDRTNEKKGMGRLLGRGVFTTEGEEWKDSRGMLRGAFERKWVEDVSLFERHVAELIEAISVEGKKQEDGLVEVDLQPLFGKLSLDVSTEFLFGESTGTLGTGAKSKEGEAFATAFDYCQNPFMADGMTVWSFLCALVEELTPAYFTSGEFVKYHKVVNDFVDNLISRASAQPPDPTHPTFLSTLSTHDPAPSPLRLRSECLNILLAGRDTTAALLSNLLWSLSRSPTTLAHLRAEIATAFPSSEPPTYAALKSLPYLRAVLNESLRLHPVVPHNVRTATIDTVLPFGGGADGTQPVFISKGTFVMWSTYEMHRRADVWGKDAGEWRPERWLDTEGEKLRPGWSFVPFGGGPRICVGQQFALAEAGYVVVRLLQEFGRLESRDGEPWRERLSITCTGLGGCKVALGR</sequence>
<evidence type="ECO:0000256" key="5">
    <source>
        <dbReference type="ARBA" id="ARBA00023002"/>
    </source>
</evidence>
<dbReference type="PANTHER" id="PTHR24287">
    <property type="entry name" value="P450, PUTATIVE (EUROFUNG)-RELATED"/>
    <property type="match status" value="1"/>
</dbReference>
<evidence type="ECO:0000313" key="11">
    <source>
        <dbReference type="EMBL" id="KAF2497409.1"/>
    </source>
</evidence>
<protein>
    <submittedName>
        <fullName evidence="11">Cytochrome P450</fullName>
    </submittedName>
</protein>
<keyword evidence="10" id="KW-1133">Transmembrane helix</keyword>
<dbReference type="Pfam" id="PF00067">
    <property type="entry name" value="p450"/>
    <property type="match status" value="1"/>
</dbReference>
<dbReference type="PRINTS" id="PR00463">
    <property type="entry name" value="EP450I"/>
</dbReference>
<evidence type="ECO:0000256" key="3">
    <source>
        <dbReference type="ARBA" id="ARBA00022617"/>
    </source>
</evidence>
<evidence type="ECO:0000256" key="4">
    <source>
        <dbReference type="ARBA" id="ARBA00022723"/>
    </source>
</evidence>
<proteinExistence type="inferred from homology"/>
<keyword evidence="4 8" id="KW-0479">Metal-binding</keyword>
<dbReference type="GO" id="GO:0004497">
    <property type="term" value="F:monooxygenase activity"/>
    <property type="evidence" value="ECO:0007669"/>
    <property type="project" value="UniProtKB-KW"/>
</dbReference>
<keyword evidence="6 8" id="KW-0408">Iron</keyword>
<dbReference type="InterPro" id="IPR002401">
    <property type="entry name" value="Cyt_P450_E_grp-I"/>
</dbReference>
<accession>A0A6A6QYU7</accession>
<evidence type="ECO:0000256" key="2">
    <source>
        <dbReference type="ARBA" id="ARBA00010617"/>
    </source>
</evidence>
<dbReference type="PRINTS" id="PR00385">
    <property type="entry name" value="P450"/>
</dbReference>
<feature type="binding site" description="axial binding residue" evidence="8">
    <location>
        <position position="477"/>
    </location>
    <ligand>
        <name>heme</name>
        <dbReference type="ChEBI" id="CHEBI:30413"/>
    </ligand>
    <ligandPart>
        <name>Fe</name>
        <dbReference type="ChEBI" id="CHEBI:18248"/>
    </ligandPart>
</feature>
<keyword evidence="7 9" id="KW-0503">Monooxygenase</keyword>
<dbReference type="InterPro" id="IPR017972">
    <property type="entry name" value="Cyt_P450_CS"/>
</dbReference>
<evidence type="ECO:0000313" key="12">
    <source>
        <dbReference type="Proteomes" id="UP000799750"/>
    </source>
</evidence>
<dbReference type="GO" id="GO:0016705">
    <property type="term" value="F:oxidoreductase activity, acting on paired donors, with incorporation or reduction of molecular oxygen"/>
    <property type="evidence" value="ECO:0007669"/>
    <property type="project" value="InterPro"/>
</dbReference>
<gene>
    <name evidence="11" type="ORF">BU16DRAFT_616055</name>
</gene>
<dbReference type="InterPro" id="IPR047146">
    <property type="entry name" value="Cyt_P450_E_CYP52_fungi"/>
</dbReference>
<dbReference type="InterPro" id="IPR001128">
    <property type="entry name" value="Cyt_P450"/>
</dbReference>
<dbReference type="EMBL" id="MU004186">
    <property type="protein sequence ID" value="KAF2497409.1"/>
    <property type="molecule type" value="Genomic_DNA"/>
</dbReference>
<evidence type="ECO:0000256" key="6">
    <source>
        <dbReference type="ARBA" id="ARBA00023004"/>
    </source>
</evidence>
<dbReference type="SUPFAM" id="SSF48264">
    <property type="entry name" value="Cytochrome P450"/>
    <property type="match status" value="1"/>
</dbReference>
<feature type="transmembrane region" description="Helical" evidence="10">
    <location>
        <begin position="6"/>
        <end position="23"/>
    </location>
</feature>
<evidence type="ECO:0000256" key="7">
    <source>
        <dbReference type="ARBA" id="ARBA00023033"/>
    </source>
</evidence>
<keyword evidence="12" id="KW-1185">Reference proteome</keyword>
<dbReference type="CDD" id="cd11063">
    <property type="entry name" value="CYP52"/>
    <property type="match status" value="1"/>
</dbReference>
<dbReference type="Gene3D" id="1.10.630.10">
    <property type="entry name" value="Cytochrome P450"/>
    <property type="match status" value="1"/>
</dbReference>
<dbReference type="OrthoDB" id="1470350at2759"/>
<evidence type="ECO:0000256" key="8">
    <source>
        <dbReference type="PIRSR" id="PIRSR602401-1"/>
    </source>
</evidence>
<evidence type="ECO:0000256" key="9">
    <source>
        <dbReference type="RuleBase" id="RU000461"/>
    </source>
</evidence>
<dbReference type="GO" id="GO:0020037">
    <property type="term" value="F:heme binding"/>
    <property type="evidence" value="ECO:0007669"/>
    <property type="project" value="InterPro"/>
</dbReference>
<organism evidence="11 12">
    <name type="scientific">Lophium mytilinum</name>
    <dbReference type="NCBI Taxonomy" id="390894"/>
    <lineage>
        <taxon>Eukaryota</taxon>
        <taxon>Fungi</taxon>
        <taxon>Dikarya</taxon>
        <taxon>Ascomycota</taxon>
        <taxon>Pezizomycotina</taxon>
        <taxon>Dothideomycetes</taxon>
        <taxon>Pleosporomycetidae</taxon>
        <taxon>Mytilinidiales</taxon>
        <taxon>Mytilinidiaceae</taxon>
        <taxon>Lophium</taxon>
    </lineage>
</organism>
<dbReference type="InterPro" id="IPR036396">
    <property type="entry name" value="Cyt_P450_sf"/>
</dbReference>
<dbReference type="Proteomes" id="UP000799750">
    <property type="component" value="Unassembled WGS sequence"/>
</dbReference>
<dbReference type="GO" id="GO:0005506">
    <property type="term" value="F:iron ion binding"/>
    <property type="evidence" value="ECO:0007669"/>
    <property type="project" value="InterPro"/>
</dbReference>
<comment type="similarity">
    <text evidence="2 9">Belongs to the cytochrome P450 family.</text>
</comment>
<dbReference type="PANTHER" id="PTHR24287:SF1">
    <property type="entry name" value="P450, PUTATIVE (EUROFUNG)-RELATED"/>
    <property type="match status" value="1"/>
</dbReference>
<reference evidence="11" key="1">
    <citation type="journal article" date="2020" name="Stud. Mycol.">
        <title>101 Dothideomycetes genomes: a test case for predicting lifestyles and emergence of pathogens.</title>
        <authorList>
            <person name="Haridas S."/>
            <person name="Albert R."/>
            <person name="Binder M."/>
            <person name="Bloem J."/>
            <person name="Labutti K."/>
            <person name="Salamov A."/>
            <person name="Andreopoulos B."/>
            <person name="Baker S."/>
            <person name="Barry K."/>
            <person name="Bills G."/>
            <person name="Bluhm B."/>
            <person name="Cannon C."/>
            <person name="Castanera R."/>
            <person name="Culley D."/>
            <person name="Daum C."/>
            <person name="Ezra D."/>
            <person name="Gonzalez J."/>
            <person name="Henrissat B."/>
            <person name="Kuo A."/>
            <person name="Liang C."/>
            <person name="Lipzen A."/>
            <person name="Lutzoni F."/>
            <person name="Magnuson J."/>
            <person name="Mondo S."/>
            <person name="Nolan M."/>
            <person name="Ohm R."/>
            <person name="Pangilinan J."/>
            <person name="Park H.-J."/>
            <person name="Ramirez L."/>
            <person name="Alfaro M."/>
            <person name="Sun H."/>
            <person name="Tritt A."/>
            <person name="Yoshinaga Y."/>
            <person name="Zwiers L.-H."/>
            <person name="Turgeon B."/>
            <person name="Goodwin S."/>
            <person name="Spatafora J."/>
            <person name="Crous P."/>
            <person name="Grigoriev I."/>
        </authorList>
    </citation>
    <scope>NUCLEOTIDE SEQUENCE</scope>
    <source>
        <strain evidence="11">CBS 269.34</strain>
    </source>
</reference>
<comment type="cofactor">
    <cofactor evidence="1 8">
        <name>heme</name>
        <dbReference type="ChEBI" id="CHEBI:30413"/>
    </cofactor>
</comment>
<keyword evidence="3 8" id="KW-0349">Heme</keyword>
<dbReference type="PROSITE" id="PS00086">
    <property type="entry name" value="CYTOCHROME_P450"/>
    <property type="match status" value="1"/>
</dbReference>
<keyword evidence="10" id="KW-0812">Transmembrane</keyword>
<evidence type="ECO:0000256" key="1">
    <source>
        <dbReference type="ARBA" id="ARBA00001971"/>
    </source>
</evidence>
<evidence type="ECO:0000256" key="10">
    <source>
        <dbReference type="SAM" id="Phobius"/>
    </source>
</evidence>
<keyword evidence="10" id="KW-0472">Membrane</keyword>
<dbReference type="AlphaFoldDB" id="A0A6A6QYU7"/>
<name>A0A6A6QYU7_9PEZI</name>